<dbReference type="SUPFAM" id="SSF110738">
    <property type="entry name" value="Glycerate kinase I"/>
    <property type="match status" value="1"/>
</dbReference>
<protein>
    <submittedName>
        <fullName evidence="2">Glycerate 3-kinase</fullName>
        <ecNumber evidence="2">2.7.1.31</ecNumber>
    </submittedName>
</protein>
<reference evidence="3" key="2">
    <citation type="submission" date="2018-08" db="EMBL/GenBank/DDBJ databases">
        <authorList>
            <person name="Hornung B."/>
        </authorList>
    </citation>
    <scope>NUCLEOTIDE SEQUENCE [LARGE SCALE GENOMIC DNA]</scope>
</reference>
<name>A0A383S6B0_9ACTN</name>
<dbReference type="Gene3D" id="3.40.50.10350">
    <property type="entry name" value="Glycerate kinase, domain 1"/>
    <property type="match status" value="1"/>
</dbReference>
<dbReference type="GO" id="GO:0031388">
    <property type="term" value="P:organic acid phosphorylation"/>
    <property type="evidence" value="ECO:0007669"/>
    <property type="project" value="InterPro"/>
</dbReference>
<dbReference type="Pfam" id="PF02595">
    <property type="entry name" value="Gly_kinase"/>
    <property type="match status" value="1"/>
</dbReference>
<reference evidence="1 4" key="3">
    <citation type="submission" date="2018-10" db="EMBL/GenBank/DDBJ databases">
        <title>Propionibacterium australiense Genome Sequencing and Assembly.</title>
        <authorList>
            <person name="Bernier A.-M."/>
            <person name="Bernard K."/>
        </authorList>
    </citation>
    <scope>NUCLEOTIDE SEQUENCE [LARGE SCALE GENOMIC DNA]</scope>
    <source>
        <strain evidence="1 4">NML98A078</strain>
    </source>
</reference>
<keyword evidence="3" id="KW-1185">Reference proteome</keyword>
<dbReference type="Proteomes" id="UP000263928">
    <property type="component" value="Unassembled WGS sequence"/>
</dbReference>
<accession>A0A383S6B0</accession>
<evidence type="ECO:0000313" key="1">
    <source>
        <dbReference type="EMBL" id="RLP07971.1"/>
    </source>
</evidence>
<dbReference type="InterPro" id="IPR018197">
    <property type="entry name" value="Glycerate_kinase_RE-like"/>
</dbReference>
<evidence type="ECO:0000313" key="2">
    <source>
        <dbReference type="EMBL" id="SYZ33373.1"/>
    </source>
</evidence>
<gene>
    <name evidence="1" type="ORF">D7U36_10420</name>
    <name evidence="2" type="ORF">PROPAUS_1292</name>
</gene>
<dbReference type="RefSeq" id="WP_119161723.1">
    <property type="nucleotide sequence ID" value="NZ_LR134442.1"/>
</dbReference>
<dbReference type="InterPro" id="IPR004381">
    <property type="entry name" value="Glycerate_kinase"/>
</dbReference>
<dbReference type="InterPro" id="IPR036129">
    <property type="entry name" value="Glycerate_kinase_sf"/>
</dbReference>
<evidence type="ECO:0000313" key="4">
    <source>
        <dbReference type="Proteomes" id="UP000279336"/>
    </source>
</evidence>
<dbReference type="EMBL" id="UNQJ01000007">
    <property type="protein sequence ID" value="SYZ33373.1"/>
    <property type="molecule type" value="Genomic_DNA"/>
</dbReference>
<dbReference type="EC" id="2.7.1.31" evidence="2"/>
<reference evidence="2" key="1">
    <citation type="submission" date="2018-08" db="EMBL/GenBank/DDBJ databases">
        <authorList>
            <person name="Ferrada E.E."/>
            <person name="Latorre B.A."/>
        </authorList>
    </citation>
    <scope>NUCLEOTIDE SEQUENCE [LARGE SCALE GENOMIC DNA]</scope>
    <source>
        <strain evidence="2">Propionibacterium_australiense1</strain>
    </source>
</reference>
<evidence type="ECO:0000313" key="3">
    <source>
        <dbReference type="Proteomes" id="UP000263928"/>
    </source>
</evidence>
<dbReference type="AlphaFoldDB" id="A0A383S6B0"/>
<keyword evidence="2" id="KW-0418">Kinase</keyword>
<dbReference type="Proteomes" id="UP000279336">
    <property type="component" value="Unassembled WGS sequence"/>
</dbReference>
<sequence length="297" mass="30171">MRVLVAAGAMAGFDAWRAGARIGRAWREFGAEVALVPLAEIGSDWQQARENLAGPDNTLFIPLDGHDHDSGPMLWSFLNGGGPSTLVDAVGTAGPASGAEALDIDRVRGHLAERPLIGLCRSGEQDAVLTGMLGLAGRREDLPLGQRLSLDRMLGAWAELLAAGGSGPAAPADGPALASTPGSGAGGGAGAVVLALGGRVLTGPQALGEIADLDRTIAAADLVVTSCESFDVDAWGGPIVDYVAQRAAVAGRPVVVVSRTNHVNLAGQRANGIEAVHAIGDGDIGDGCLALARSWFW</sequence>
<dbReference type="OrthoDB" id="3733540at2"/>
<dbReference type="GO" id="GO:0008887">
    <property type="term" value="F:glycerate kinase activity"/>
    <property type="evidence" value="ECO:0007669"/>
    <property type="project" value="UniProtKB-EC"/>
</dbReference>
<organism evidence="2 3">
    <name type="scientific">Propionibacterium australiense</name>
    <dbReference type="NCBI Taxonomy" id="119981"/>
    <lineage>
        <taxon>Bacteria</taxon>
        <taxon>Bacillati</taxon>
        <taxon>Actinomycetota</taxon>
        <taxon>Actinomycetes</taxon>
        <taxon>Propionibacteriales</taxon>
        <taxon>Propionibacteriaceae</taxon>
        <taxon>Propionibacterium</taxon>
    </lineage>
</organism>
<dbReference type="EMBL" id="RCIW01000016">
    <property type="protein sequence ID" value="RLP07971.1"/>
    <property type="molecule type" value="Genomic_DNA"/>
</dbReference>
<proteinExistence type="predicted"/>
<keyword evidence="2" id="KW-0808">Transferase</keyword>